<evidence type="ECO:0000313" key="3">
    <source>
        <dbReference type="Proteomes" id="UP000436088"/>
    </source>
</evidence>
<keyword evidence="3" id="KW-1185">Reference proteome</keyword>
<dbReference type="Proteomes" id="UP000436088">
    <property type="component" value="Unassembled WGS sequence"/>
</dbReference>
<feature type="region of interest" description="Disordered" evidence="1">
    <location>
        <begin position="188"/>
        <end position="215"/>
    </location>
</feature>
<accession>A0A6A2XJN9</accession>
<sequence length="215" mass="24709">MPRFPDKPNEIKHYDDEKLAWLLFIDGCAVLCVIRYNSKPIPIFYPPFEGKYDSCQLKLVMIEVVIGFYNNPCVMDEGEIERAFGEELELGLTELGNLENQKLGIGNEMNWEKKEMIGEKKIGVKELPDINVGERIMEQPKRGPNWEMNWEKRKRVGEKKIRVKELPDINVGERIMEHPNREAQIGEAAEGLTRQEDNPLTKLTENAVGGNPAKE</sequence>
<reference evidence="2" key="1">
    <citation type="submission" date="2019-09" db="EMBL/GenBank/DDBJ databases">
        <title>Draft genome information of white flower Hibiscus syriacus.</title>
        <authorList>
            <person name="Kim Y.-M."/>
        </authorList>
    </citation>
    <scope>NUCLEOTIDE SEQUENCE [LARGE SCALE GENOMIC DNA]</scope>
    <source>
        <strain evidence="2">YM2019G1</strain>
    </source>
</reference>
<gene>
    <name evidence="2" type="ORF">F3Y22_tig00111644pilonHSYRG00049</name>
</gene>
<comment type="caution">
    <text evidence="2">The sequence shown here is derived from an EMBL/GenBank/DDBJ whole genome shotgun (WGS) entry which is preliminary data.</text>
</comment>
<name>A0A6A2XJN9_HIBSY</name>
<evidence type="ECO:0000256" key="1">
    <source>
        <dbReference type="SAM" id="MobiDB-lite"/>
    </source>
</evidence>
<dbReference type="AlphaFoldDB" id="A0A6A2XJN9"/>
<dbReference type="EMBL" id="VEPZ02001393">
    <property type="protein sequence ID" value="KAE8675748.1"/>
    <property type="molecule type" value="Genomic_DNA"/>
</dbReference>
<organism evidence="2 3">
    <name type="scientific">Hibiscus syriacus</name>
    <name type="common">Rose of Sharon</name>
    <dbReference type="NCBI Taxonomy" id="106335"/>
    <lineage>
        <taxon>Eukaryota</taxon>
        <taxon>Viridiplantae</taxon>
        <taxon>Streptophyta</taxon>
        <taxon>Embryophyta</taxon>
        <taxon>Tracheophyta</taxon>
        <taxon>Spermatophyta</taxon>
        <taxon>Magnoliopsida</taxon>
        <taxon>eudicotyledons</taxon>
        <taxon>Gunneridae</taxon>
        <taxon>Pentapetalae</taxon>
        <taxon>rosids</taxon>
        <taxon>malvids</taxon>
        <taxon>Malvales</taxon>
        <taxon>Malvaceae</taxon>
        <taxon>Malvoideae</taxon>
        <taxon>Hibiscus</taxon>
    </lineage>
</organism>
<evidence type="ECO:0000313" key="2">
    <source>
        <dbReference type="EMBL" id="KAE8675748.1"/>
    </source>
</evidence>
<proteinExistence type="predicted"/>
<protein>
    <submittedName>
        <fullName evidence="2">Uncharacterized protein</fullName>
    </submittedName>
</protein>